<name>A0A7F5R6J3_AGRPL</name>
<dbReference type="GeneID" id="108741637"/>
<feature type="region of interest" description="Disordered" evidence="1">
    <location>
        <begin position="1"/>
        <end position="21"/>
    </location>
</feature>
<sequence length="114" mass="12792">MSFQKLDRALSTERSGSTPCDHNAVLGFPTPKSRGDSVECLYLTVHGFPALNRRGILVERLYLERGGPTPFDCNAILGFPTLNLRRGSVERLYLERKEVDQPLVTTVPFLVFQP</sequence>
<evidence type="ECO:0000256" key="1">
    <source>
        <dbReference type="SAM" id="MobiDB-lite"/>
    </source>
</evidence>
<evidence type="ECO:0000313" key="3">
    <source>
        <dbReference type="RefSeq" id="XP_025831585.1"/>
    </source>
</evidence>
<dbReference type="Proteomes" id="UP000192223">
    <property type="component" value="Unplaced"/>
</dbReference>
<dbReference type="AlphaFoldDB" id="A0A7F5R6J3"/>
<dbReference type="InParanoid" id="A0A7F5R6J3"/>
<dbReference type="KEGG" id="apln:108741637"/>
<evidence type="ECO:0000313" key="2">
    <source>
        <dbReference type="Proteomes" id="UP000192223"/>
    </source>
</evidence>
<dbReference type="RefSeq" id="XP_025831585.1">
    <property type="nucleotide sequence ID" value="XM_025975800.1"/>
</dbReference>
<gene>
    <name evidence="3" type="primary">LOC108741637</name>
</gene>
<feature type="compositionally biased region" description="Basic and acidic residues" evidence="1">
    <location>
        <begin position="1"/>
        <end position="11"/>
    </location>
</feature>
<organism evidence="2 3">
    <name type="scientific">Agrilus planipennis</name>
    <name type="common">Emerald ash borer</name>
    <name type="synonym">Agrilus marcopoli</name>
    <dbReference type="NCBI Taxonomy" id="224129"/>
    <lineage>
        <taxon>Eukaryota</taxon>
        <taxon>Metazoa</taxon>
        <taxon>Ecdysozoa</taxon>
        <taxon>Arthropoda</taxon>
        <taxon>Hexapoda</taxon>
        <taxon>Insecta</taxon>
        <taxon>Pterygota</taxon>
        <taxon>Neoptera</taxon>
        <taxon>Endopterygota</taxon>
        <taxon>Coleoptera</taxon>
        <taxon>Polyphaga</taxon>
        <taxon>Elateriformia</taxon>
        <taxon>Buprestoidea</taxon>
        <taxon>Buprestidae</taxon>
        <taxon>Agrilinae</taxon>
        <taxon>Agrilus</taxon>
    </lineage>
</organism>
<reference evidence="3" key="1">
    <citation type="submission" date="2025-08" db="UniProtKB">
        <authorList>
            <consortium name="RefSeq"/>
        </authorList>
    </citation>
    <scope>IDENTIFICATION</scope>
    <source>
        <tissue evidence="3">Entire body</tissue>
    </source>
</reference>
<accession>A0A7F5R6J3</accession>
<protein>
    <submittedName>
        <fullName evidence="3">Uncharacterized protein LOC108741637</fullName>
    </submittedName>
</protein>
<keyword evidence="2" id="KW-1185">Reference proteome</keyword>
<proteinExistence type="predicted"/>